<keyword evidence="3" id="KW-0808">Transferase</keyword>
<feature type="compositionally biased region" description="Basic and acidic residues" evidence="1">
    <location>
        <begin position="9"/>
        <end position="20"/>
    </location>
</feature>
<proteinExistence type="predicted"/>
<name>A0AAV9GHE7_9PEZI</name>
<dbReference type="InterPro" id="IPR029063">
    <property type="entry name" value="SAM-dependent_MTases_sf"/>
</dbReference>
<dbReference type="InterPro" id="IPR002877">
    <property type="entry name" value="RNA_MeTrfase_FtsJ_dom"/>
</dbReference>
<dbReference type="SUPFAM" id="SSF53335">
    <property type="entry name" value="S-adenosyl-L-methionine-dependent methyltransferases"/>
    <property type="match status" value="1"/>
</dbReference>
<dbReference type="AlphaFoldDB" id="A0AAV9GHE7"/>
<comment type="caution">
    <text evidence="3">The sequence shown here is derived from an EMBL/GenBank/DDBJ whole genome shotgun (WGS) entry which is preliminary data.</text>
</comment>
<feature type="compositionally biased region" description="Basic and acidic residues" evidence="1">
    <location>
        <begin position="393"/>
        <end position="416"/>
    </location>
</feature>
<gene>
    <name evidence="3" type="ORF">QBC34DRAFT_469274</name>
</gene>
<reference evidence="3" key="2">
    <citation type="submission" date="2023-05" db="EMBL/GenBank/DDBJ databases">
        <authorList>
            <consortium name="Lawrence Berkeley National Laboratory"/>
            <person name="Steindorff A."/>
            <person name="Hensen N."/>
            <person name="Bonometti L."/>
            <person name="Westerberg I."/>
            <person name="Brannstrom I.O."/>
            <person name="Guillou S."/>
            <person name="Cros-Aarteil S."/>
            <person name="Calhoun S."/>
            <person name="Haridas S."/>
            <person name="Kuo A."/>
            <person name="Mondo S."/>
            <person name="Pangilinan J."/>
            <person name="Riley R."/>
            <person name="Labutti K."/>
            <person name="Andreopoulos B."/>
            <person name="Lipzen A."/>
            <person name="Chen C."/>
            <person name="Yanf M."/>
            <person name="Daum C."/>
            <person name="Ng V."/>
            <person name="Clum A."/>
            <person name="Ohm R."/>
            <person name="Martin F."/>
            <person name="Silar P."/>
            <person name="Natvig D."/>
            <person name="Lalanne C."/>
            <person name="Gautier V."/>
            <person name="Ament-Velasquez S.L."/>
            <person name="Kruys A."/>
            <person name="Hutchinson M.I."/>
            <person name="Powell A.J."/>
            <person name="Barry K."/>
            <person name="Miller A.N."/>
            <person name="Grigoriev I.V."/>
            <person name="Debuchy R."/>
            <person name="Gladieux P."/>
            <person name="Thoren M.H."/>
            <person name="Johannesson H."/>
        </authorList>
    </citation>
    <scope>NUCLEOTIDE SEQUENCE</scope>
    <source>
        <strain evidence="3">PSN243</strain>
    </source>
</reference>
<dbReference type="Proteomes" id="UP001321760">
    <property type="component" value="Unassembled WGS sequence"/>
</dbReference>
<dbReference type="EMBL" id="MU865955">
    <property type="protein sequence ID" value="KAK4446722.1"/>
    <property type="molecule type" value="Genomic_DNA"/>
</dbReference>
<feature type="region of interest" description="Disordered" evidence="1">
    <location>
        <begin position="380"/>
        <end position="416"/>
    </location>
</feature>
<evidence type="ECO:0000313" key="4">
    <source>
        <dbReference type="Proteomes" id="UP001321760"/>
    </source>
</evidence>
<reference evidence="3" key="1">
    <citation type="journal article" date="2023" name="Mol. Phylogenet. Evol.">
        <title>Genome-scale phylogeny and comparative genomics of the fungal order Sordariales.</title>
        <authorList>
            <person name="Hensen N."/>
            <person name="Bonometti L."/>
            <person name="Westerberg I."/>
            <person name="Brannstrom I.O."/>
            <person name="Guillou S."/>
            <person name="Cros-Aarteil S."/>
            <person name="Calhoun S."/>
            <person name="Haridas S."/>
            <person name="Kuo A."/>
            <person name="Mondo S."/>
            <person name="Pangilinan J."/>
            <person name="Riley R."/>
            <person name="LaButti K."/>
            <person name="Andreopoulos B."/>
            <person name="Lipzen A."/>
            <person name="Chen C."/>
            <person name="Yan M."/>
            <person name="Daum C."/>
            <person name="Ng V."/>
            <person name="Clum A."/>
            <person name="Steindorff A."/>
            <person name="Ohm R.A."/>
            <person name="Martin F."/>
            <person name="Silar P."/>
            <person name="Natvig D.O."/>
            <person name="Lalanne C."/>
            <person name="Gautier V."/>
            <person name="Ament-Velasquez S.L."/>
            <person name="Kruys A."/>
            <person name="Hutchinson M.I."/>
            <person name="Powell A.J."/>
            <person name="Barry K."/>
            <person name="Miller A.N."/>
            <person name="Grigoriev I.V."/>
            <person name="Debuchy R."/>
            <person name="Gladieux P."/>
            <person name="Hiltunen Thoren M."/>
            <person name="Johannesson H."/>
        </authorList>
    </citation>
    <scope>NUCLEOTIDE SEQUENCE</scope>
    <source>
        <strain evidence="3">PSN243</strain>
    </source>
</reference>
<keyword evidence="3" id="KW-0489">Methyltransferase</keyword>
<evidence type="ECO:0000259" key="2">
    <source>
        <dbReference type="Pfam" id="PF01728"/>
    </source>
</evidence>
<accession>A0AAV9GHE7</accession>
<organism evidence="3 4">
    <name type="scientific">Podospora aff. communis PSN243</name>
    <dbReference type="NCBI Taxonomy" id="3040156"/>
    <lineage>
        <taxon>Eukaryota</taxon>
        <taxon>Fungi</taxon>
        <taxon>Dikarya</taxon>
        <taxon>Ascomycota</taxon>
        <taxon>Pezizomycotina</taxon>
        <taxon>Sordariomycetes</taxon>
        <taxon>Sordariomycetidae</taxon>
        <taxon>Sordariales</taxon>
        <taxon>Podosporaceae</taxon>
        <taxon>Podospora</taxon>
    </lineage>
</organism>
<feature type="domain" description="Ribosomal RNA methyltransferase FtsJ" evidence="2">
    <location>
        <begin position="111"/>
        <end position="301"/>
    </location>
</feature>
<dbReference type="Pfam" id="PF01728">
    <property type="entry name" value="FtsJ"/>
    <property type="match status" value="1"/>
</dbReference>
<dbReference type="Gene3D" id="3.40.50.150">
    <property type="entry name" value="Vaccinia Virus protein VP39"/>
    <property type="match status" value="1"/>
</dbReference>
<keyword evidence="4" id="KW-1185">Reference proteome</keyword>
<dbReference type="GO" id="GO:0008168">
    <property type="term" value="F:methyltransferase activity"/>
    <property type="evidence" value="ECO:0007669"/>
    <property type="project" value="UniProtKB-KW"/>
</dbReference>
<feature type="region of interest" description="Disordered" evidence="1">
    <location>
        <begin position="1"/>
        <end position="29"/>
    </location>
</feature>
<sequence>MSGDSDSETSPKTRTPEGEPARPVWPDLGPKPGFIVREYLREHLPVYRELCDIKTEGWNNEEGDKYFEKRRNQSDKPDNKTKKGLFSLMRTIAFEIHKTTSALTINRSHHPPHSILDLCMAPGGFTLAALNCNPSAWVAAITLPRNLGGHDIMLRKGWWSTDIRAQTVVDFRDITFLAEEMGVPLSSIPADHPDAALFSADRPFDGEQFDIVFCDGQVLRAHKRGQHRERTEAPRLTTSQLVLALQRIRPGGTLIMLMHRADSWRSVKTIHAFSQFSDTVQLYKPKSGHQLRSSFYMVAKGVKPRRKDALEAVERWKAHWREKTFGVVGGGEEEDEGKWKVFRAEGVRRAEEVLGEFGGELVRMVGPVFATQAEGLRNASWMRSGKGGQSKAGVEKGGMRGGERGDEKGGEEKGVL</sequence>
<dbReference type="GO" id="GO:0032259">
    <property type="term" value="P:methylation"/>
    <property type="evidence" value="ECO:0007669"/>
    <property type="project" value="UniProtKB-KW"/>
</dbReference>
<protein>
    <submittedName>
        <fullName evidence="3">S-adenosyl-L-methionine-dependent methyltransferase-like protein</fullName>
    </submittedName>
</protein>
<evidence type="ECO:0000256" key="1">
    <source>
        <dbReference type="SAM" id="MobiDB-lite"/>
    </source>
</evidence>
<evidence type="ECO:0000313" key="3">
    <source>
        <dbReference type="EMBL" id="KAK4446722.1"/>
    </source>
</evidence>